<gene>
    <name evidence="1" type="ORF">GALL_12410</name>
</gene>
<dbReference type="AlphaFoldDB" id="A0A1J5TD90"/>
<protein>
    <recommendedName>
        <fullName evidence="2">SH3b domain-containing protein</fullName>
    </recommendedName>
</protein>
<comment type="caution">
    <text evidence="1">The sequence shown here is derived from an EMBL/GenBank/DDBJ whole genome shotgun (WGS) entry which is preliminary data.</text>
</comment>
<dbReference type="EMBL" id="MLJW01000002">
    <property type="protein sequence ID" value="OIR18898.1"/>
    <property type="molecule type" value="Genomic_DNA"/>
</dbReference>
<dbReference type="Gene3D" id="2.30.30.40">
    <property type="entry name" value="SH3 Domains"/>
    <property type="match status" value="1"/>
</dbReference>
<organism evidence="1">
    <name type="scientific">mine drainage metagenome</name>
    <dbReference type="NCBI Taxonomy" id="410659"/>
    <lineage>
        <taxon>unclassified sequences</taxon>
        <taxon>metagenomes</taxon>
        <taxon>ecological metagenomes</taxon>
    </lineage>
</organism>
<sequence length="260" mass="27908">MKTKLAGLLTGLVLAFQLHAAVLTAPTPVYIQPATTAAVVSVLNAGSTPSPSNASGAVAPQGWMAVDVAGPFVAYIHGRELDKNLNIRPNAPLMLRPSDQAAVLTHYVKGMKIEVTGIRGHWMQVRLKENLVGYIQLATATPDTNPLVAQPQSAPASYGASAAPQPIPAATATPVSSAEMPRTFQGKFVATRHFLGFHRAYDFQLNDNSGSRFAFLDLSHILVTDVLDRYLNQEVIVYGIARDLKGSKDIVIEVESIQLR</sequence>
<evidence type="ECO:0000313" key="1">
    <source>
        <dbReference type="EMBL" id="OIR18898.1"/>
    </source>
</evidence>
<name>A0A1J5TD90_9ZZZZ</name>
<reference evidence="1" key="1">
    <citation type="submission" date="2016-10" db="EMBL/GenBank/DDBJ databases">
        <title>Sequence of Gallionella enrichment culture.</title>
        <authorList>
            <person name="Poehlein A."/>
            <person name="Muehling M."/>
            <person name="Daniel R."/>
        </authorList>
    </citation>
    <scope>NUCLEOTIDE SEQUENCE</scope>
</reference>
<accession>A0A1J5TD90</accession>
<evidence type="ECO:0008006" key="2">
    <source>
        <dbReference type="Google" id="ProtNLM"/>
    </source>
</evidence>
<proteinExistence type="predicted"/>